<feature type="non-terminal residue" evidence="3">
    <location>
        <position position="1"/>
    </location>
</feature>
<protein>
    <recommendedName>
        <fullName evidence="2">QRICH1-like domain-containing protein</fullName>
    </recommendedName>
</protein>
<feature type="non-terminal residue" evidence="3">
    <location>
        <position position="223"/>
    </location>
</feature>
<keyword evidence="1" id="KW-0732">Signal</keyword>
<dbReference type="Proteomes" id="UP001159405">
    <property type="component" value="Unassembled WGS sequence"/>
</dbReference>
<accession>A0ABN8R2H7</accession>
<gene>
    <name evidence="3" type="ORF">PLOB_00013498</name>
</gene>
<dbReference type="EMBL" id="CALNXK010000177">
    <property type="protein sequence ID" value="CAH3172932.1"/>
    <property type="molecule type" value="Genomic_DNA"/>
</dbReference>
<keyword evidence="4" id="KW-1185">Reference proteome</keyword>
<evidence type="ECO:0000313" key="4">
    <source>
        <dbReference type="Proteomes" id="UP001159405"/>
    </source>
</evidence>
<name>A0ABN8R2H7_9CNID</name>
<feature type="chain" id="PRO_5046058955" description="QRICH1-like domain-containing protein" evidence="1">
    <location>
        <begin position="18"/>
        <end position="223"/>
    </location>
</feature>
<organism evidence="3 4">
    <name type="scientific">Porites lobata</name>
    <dbReference type="NCBI Taxonomy" id="104759"/>
    <lineage>
        <taxon>Eukaryota</taxon>
        <taxon>Metazoa</taxon>
        <taxon>Cnidaria</taxon>
        <taxon>Anthozoa</taxon>
        <taxon>Hexacorallia</taxon>
        <taxon>Scleractinia</taxon>
        <taxon>Fungiina</taxon>
        <taxon>Poritidae</taxon>
        <taxon>Porites</taxon>
    </lineage>
</organism>
<dbReference type="InterPro" id="IPR042838">
    <property type="entry name" value="KIAA1958"/>
</dbReference>
<dbReference type="PANTHER" id="PTHR46963:SF2">
    <property type="match status" value="1"/>
</dbReference>
<comment type="caution">
    <text evidence="3">The sequence shown here is derived from an EMBL/GenBank/DDBJ whole genome shotgun (WGS) entry which is preliminary data.</text>
</comment>
<evidence type="ECO:0000256" key="1">
    <source>
        <dbReference type="SAM" id="SignalP"/>
    </source>
</evidence>
<proteinExistence type="predicted"/>
<reference evidence="3 4" key="1">
    <citation type="submission" date="2022-05" db="EMBL/GenBank/DDBJ databases">
        <authorList>
            <consortium name="Genoscope - CEA"/>
            <person name="William W."/>
        </authorList>
    </citation>
    <scope>NUCLEOTIDE SEQUENCE [LARGE SCALE GENOMIC DNA]</scope>
</reference>
<dbReference type="Pfam" id="PF25561">
    <property type="entry name" value="QRICH1"/>
    <property type="match status" value="1"/>
</dbReference>
<dbReference type="InterPro" id="IPR057926">
    <property type="entry name" value="QRICH1_dom"/>
</dbReference>
<evidence type="ECO:0000313" key="3">
    <source>
        <dbReference type="EMBL" id="CAH3172932.1"/>
    </source>
</evidence>
<feature type="domain" description="QRICH1-like" evidence="2">
    <location>
        <begin position="155"/>
        <end position="220"/>
    </location>
</feature>
<evidence type="ECO:0000259" key="2">
    <source>
        <dbReference type="Pfam" id="PF25561"/>
    </source>
</evidence>
<feature type="signal peptide" evidence="1">
    <location>
        <begin position="1"/>
        <end position="17"/>
    </location>
</feature>
<sequence length="223" mass="26219">LCRQTVFLFLFTVEVYTRSRSFSYIDDDGSGCTNNKDRYMRINMAKCENKNSRRECSAMANGDTRSNRNTHFRLVKRGKKSCITFNNTYSLMVQGNKVSFVNVSCHSKDNVNKVVWFNYEVQDIKSKKARYRVFYYKQVWKNWCADKEVTDEKENYEPAELNTSLEHFYAEVNNKKGEDYEPESLKVMMASLDRHLQNKGCLLSIVRDREFSSSKEVLEDNAK</sequence>
<dbReference type="PANTHER" id="PTHR46963">
    <property type="entry name" value="SIMILAR TO RIKEN CDNA E130308A19"/>
    <property type="match status" value="1"/>
</dbReference>